<keyword evidence="2" id="KW-1185">Reference proteome</keyword>
<evidence type="ECO:0000313" key="2">
    <source>
        <dbReference type="Proteomes" id="UP000606396"/>
    </source>
</evidence>
<name>A0ABR8H705_NOSPU</name>
<organism evidence="1 2">
    <name type="scientific">Nostoc punctiforme FACHB-252</name>
    <dbReference type="NCBI Taxonomy" id="1357509"/>
    <lineage>
        <taxon>Bacteria</taxon>
        <taxon>Bacillati</taxon>
        <taxon>Cyanobacteriota</taxon>
        <taxon>Cyanophyceae</taxon>
        <taxon>Nostocales</taxon>
        <taxon>Nostocaceae</taxon>
        <taxon>Nostoc</taxon>
    </lineage>
</organism>
<dbReference type="RefSeq" id="WP_190949171.1">
    <property type="nucleotide sequence ID" value="NZ_JACJTC010000006.1"/>
</dbReference>
<gene>
    <name evidence="1" type="ORF">H6G94_09060</name>
</gene>
<dbReference type="Proteomes" id="UP000606396">
    <property type="component" value="Unassembled WGS sequence"/>
</dbReference>
<protein>
    <submittedName>
        <fullName evidence="1">Uncharacterized protein</fullName>
    </submittedName>
</protein>
<comment type="caution">
    <text evidence="1">The sequence shown here is derived from an EMBL/GenBank/DDBJ whole genome shotgun (WGS) entry which is preliminary data.</text>
</comment>
<reference evidence="1 2" key="1">
    <citation type="journal article" date="2020" name="ISME J.">
        <title>Comparative genomics reveals insights into cyanobacterial evolution and habitat adaptation.</title>
        <authorList>
            <person name="Chen M.Y."/>
            <person name="Teng W.K."/>
            <person name="Zhao L."/>
            <person name="Hu C.X."/>
            <person name="Zhou Y.K."/>
            <person name="Han B.P."/>
            <person name="Song L.R."/>
            <person name="Shu W.S."/>
        </authorList>
    </citation>
    <scope>NUCLEOTIDE SEQUENCE [LARGE SCALE GENOMIC DNA]</scope>
    <source>
        <strain evidence="1 2">FACHB-252</strain>
    </source>
</reference>
<accession>A0ABR8H705</accession>
<dbReference type="EMBL" id="JACJTC010000006">
    <property type="protein sequence ID" value="MBD2611419.1"/>
    <property type="molecule type" value="Genomic_DNA"/>
</dbReference>
<sequence>MKQELRVLQITLSLCGVMMFSTITYAAIQMANGQYRVEIGLNNKGLIIRSHIDKRQCNAVENVAQKQESINYAQKTIN</sequence>
<evidence type="ECO:0000313" key="1">
    <source>
        <dbReference type="EMBL" id="MBD2611419.1"/>
    </source>
</evidence>
<proteinExistence type="predicted"/>